<evidence type="ECO:0000313" key="3">
    <source>
        <dbReference type="Proteomes" id="UP000077069"/>
    </source>
</evidence>
<accession>A0A177CHK2</accession>
<dbReference type="GeneID" id="28770820"/>
<reference evidence="2 3" key="1">
    <citation type="submission" date="2016-05" db="EMBL/GenBank/DDBJ databases">
        <title>Comparative analysis of secretome profiles of manganese(II)-oxidizing ascomycete fungi.</title>
        <authorList>
            <consortium name="DOE Joint Genome Institute"/>
            <person name="Zeiner C.A."/>
            <person name="Purvine S.O."/>
            <person name="Zink E.M."/>
            <person name="Wu S."/>
            <person name="Pasa-Tolic L."/>
            <person name="Chaput D.L."/>
            <person name="Haridas S."/>
            <person name="Grigoriev I.V."/>
            <person name="Santelli C.M."/>
            <person name="Hansel C.M."/>
        </authorList>
    </citation>
    <scope>NUCLEOTIDE SEQUENCE [LARGE SCALE GENOMIC DNA]</scope>
    <source>
        <strain evidence="2 3">AP3s5-JAC2a</strain>
    </source>
</reference>
<dbReference type="PANTHER" id="PTHR46644">
    <property type="entry name" value="DNA REPAIR PROTEIN XRCC2"/>
    <property type="match status" value="1"/>
</dbReference>
<dbReference type="Proteomes" id="UP000077069">
    <property type="component" value="Unassembled WGS sequence"/>
</dbReference>
<dbReference type="STRING" id="1460663.A0A177CHK2"/>
<dbReference type="GO" id="GO:0005657">
    <property type="term" value="C:replication fork"/>
    <property type="evidence" value="ECO:0007669"/>
    <property type="project" value="InterPro"/>
</dbReference>
<dbReference type="Gene3D" id="3.40.50.300">
    <property type="entry name" value="P-loop containing nucleotide triphosphate hydrolases"/>
    <property type="match status" value="1"/>
</dbReference>
<keyword evidence="3" id="KW-1185">Reference proteome</keyword>
<dbReference type="EMBL" id="KV441552">
    <property type="protein sequence ID" value="OAG06328.1"/>
    <property type="molecule type" value="Genomic_DNA"/>
</dbReference>
<evidence type="ECO:0000256" key="1">
    <source>
        <dbReference type="SAM" id="MobiDB-lite"/>
    </source>
</evidence>
<name>A0A177CHK2_9PLEO</name>
<dbReference type="GO" id="GO:0000400">
    <property type="term" value="F:four-way junction DNA binding"/>
    <property type="evidence" value="ECO:0007669"/>
    <property type="project" value="TreeGrafter"/>
</dbReference>
<dbReference type="OrthoDB" id="420422at2759"/>
<proteinExistence type="predicted"/>
<dbReference type="AlphaFoldDB" id="A0A177CHK2"/>
<evidence type="ECO:0008006" key="4">
    <source>
        <dbReference type="Google" id="ProtNLM"/>
    </source>
</evidence>
<organism evidence="2 3">
    <name type="scientific">Paraphaeosphaeria sporulosa</name>
    <dbReference type="NCBI Taxonomy" id="1460663"/>
    <lineage>
        <taxon>Eukaryota</taxon>
        <taxon>Fungi</taxon>
        <taxon>Dikarya</taxon>
        <taxon>Ascomycota</taxon>
        <taxon>Pezizomycotina</taxon>
        <taxon>Dothideomycetes</taxon>
        <taxon>Pleosporomycetidae</taxon>
        <taxon>Pleosporales</taxon>
        <taxon>Massarineae</taxon>
        <taxon>Didymosphaeriaceae</taxon>
        <taxon>Paraphaeosphaeria</taxon>
    </lineage>
</organism>
<dbReference type="GO" id="GO:0000724">
    <property type="term" value="P:double-strand break repair via homologous recombination"/>
    <property type="evidence" value="ECO:0007669"/>
    <property type="project" value="InterPro"/>
</dbReference>
<dbReference type="InParanoid" id="A0A177CHK2"/>
<sequence length="374" mass="40499">MADVGAERLGMRLMGEVEELTLGELLASLHALINPSEQTTIFNVPELDALLFTPQPAPIQIPQQQQHHHHSDDDTWNHAHDARNEVPRPVPATVKQRSHPIIELISPPPAYHPSPAGKTALVHLLTTHAVLPSRLASVPLSGLTSAVVLIDPLHHFSVSYLASTLSSHIVSCFTAAGQDATSPDARREVIACVKQALEHVHIFRPSSWDNLLATLQSLEDYLFDKGKHGSMQRPVHALVIEDIDTFIPALRTASGSNAISTASALLTRRLDTLSATLSCAVVVTSRSATAAGFRPNIPLSWPTHMQLTRLAVRRVEVVPFAPGMSIVEAEAERGQRGEVVSRGRFEVWRVGGGGEKDGAVIRIGRGVVVEREDG</sequence>
<dbReference type="InterPro" id="IPR030547">
    <property type="entry name" value="XRCC2"/>
</dbReference>
<dbReference type="GO" id="GO:0005815">
    <property type="term" value="C:microtubule organizing center"/>
    <property type="evidence" value="ECO:0007669"/>
    <property type="project" value="TreeGrafter"/>
</dbReference>
<dbReference type="PANTHER" id="PTHR46644:SF2">
    <property type="entry name" value="DNA REPAIR PROTEIN XRCC2"/>
    <property type="match status" value="1"/>
</dbReference>
<protein>
    <recommendedName>
        <fullName evidence="4">DNA recombination and repair protein Rad51-like C-terminal domain-containing protein</fullName>
    </recommendedName>
</protein>
<feature type="region of interest" description="Disordered" evidence="1">
    <location>
        <begin position="61"/>
        <end position="80"/>
    </location>
</feature>
<gene>
    <name evidence="2" type="ORF">CC84DRAFT_761143</name>
</gene>
<evidence type="ECO:0000313" key="2">
    <source>
        <dbReference type="EMBL" id="OAG06328.1"/>
    </source>
</evidence>
<dbReference type="GO" id="GO:0042148">
    <property type="term" value="P:DNA strand invasion"/>
    <property type="evidence" value="ECO:0007669"/>
    <property type="project" value="TreeGrafter"/>
</dbReference>
<dbReference type="GO" id="GO:0033063">
    <property type="term" value="C:Rad51B-Rad51C-Rad51D-XRCC2 complex"/>
    <property type="evidence" value="ECO:0007669"/>
    <property type="project" value="InterPro"/>
</dbReference>
<dbReference type="InterPro" id="IPR027417">
    <property type="entry name" value="P-loop_NTPase"/>
</dbReference>
<dbReference type="RefSeq" id="XP_018036693.1">
    <property type="nucleotide sequence ID" value="XM_018187334.1"/>
</dbReference>
<feature type="compositionally biased region" description="Basic and acidic residues" evidence="1">
    <location>
        <begin position="70"/>
        <end position="80"/>
    </location>
</feature>